<proteinExistence type="predicted"/>
<keyword evidence="2" id="KW-1185">Reference proteome</keyword>
<protein>
    <submittedName>
        <fullName evidence="1">Putative ribonuclease H protein</fullName>
    </submittedName>
</protein>
<reference evidence="1 2" key="1">
    <citation type="journal article" date="2018" name="Front. Plant Sci.">
        <title>Red Clover (Trifolium pratense) and Zigzag Clover (T. medium) - A Picture of Genomic Similarities and Differences.</title>
        <authorList>
            <person name="Dluhosova J."/>
            <person name="Istvanek J."/>
            <person name="Nedelnik J."/>
            <person name="Repkova J."/>
        </authorList>
    </citation>
    <scope>NUCLEOTIDE SEQUENCE [LARGE SCALE GENOMIC DNA]</scope>
    <source>
        <strain evidence="2">cv. 10/8</strain>
        <tissue evidence="1">Leaf</tissue>
    </source>
</reference>
<sequence length="209" mass="23817">MFWVKILKAKYGGDIVHVSNLSSCGDAKFASLWWKDLCSLGRMVTSEDGDWLFSISLQTQDCIDTMGERRNGVWLWNLKWRPPLFVWEEELLNQLMAQLGQVTISQVEDSWVCVVGADGKYTVKNGYAFLSENFLPLLELDESECRVLNQVWESLSPMKVQIFSWQLLLHRLPTRANLLVRGVIRSAAQSRPALRVPNRTTLLGTKASP</sequence>
<comment type="caution">
    <text evidence="1">The sequence shown here is derived from an EMBL/GenBank/DDBJ whole genome shotgun (WGS) entry which is preliminary data.</text>
</comment>
<name>A0A392P902_9FABA</name>
<organism evidence="1 2">
    <name type="scientific">Trifolium medium</name>
    <dbReference type="NCBI Taxonomy" id="97028"/>
    <lineage>
        <taxon>Eukaryota</taxon>
        <taxon>Viridiplantae</taxon>
        <taxon>Streptophyta</taxon>
        <taxon>Embryophyta</taxon>
        <taxon>Tracheophyta</taxon>
        <taxon>Spermatophyta</taxon>
        <taxon>Magnoliopsida</taxon>
        <taxon>eudicotyledons</taxon>
        <taxon>Gunneridae</taxon>
        <taxon>Pentapetalae</taxon>
        <taxon>rosids</taxon>
        <taxon>fabids</taxon>
        <taxon>Fabales</taxon>
        <taxon>Fabaceae</taxon>
        <taxon>Papilionoideae</taxon>
        <taxon>50 kb inversion clade</taxon>
        <taxon>NPAAA clade</taxon>
        <taxon>Hologalegina</taxon>
        <taxon>IRL clade</taxon>
        <taxon>Trifolieae</taxon>
        <taxon>Trifolium</taxon>
    </lineage>
</organism>
<evidence type="ECO:0000313" key="2">
    <source>
        <dbReference type="Proteomes" id="UP000265520"/>
    </source>
</evidence>
<dbReference type="Proteomes" id="UP000265520">
    <property type="component" value="Unassembled WGS sequence"/>
</dbReference>
<feature type="non-terminal residue" evidence="1">
    <location>
        <position position="209"/>
    </location>
</feature>
<accession>A0A392P902</accession>
<evidence type="ECO:0000313" key="1">
    <source>
        <dbReference type="EMBL" id="MCI08601.1"/>
    </source>
</evidence>
<dbReference type="EMBL" id="LXQA010069588">
    <property type="protein sequence ID" value="MCI08601.1"/>
    <property type="molecule type" value="Genomic_DNA"/>
</dbReference>
<dbReference type="AlphaFoldDB" id="A0A392P902"/>